<keyword evidence="4" id="KW-1003">Cell membrane</keyword>
<dbReference type="InterPro" id="IPR042460">
    <property type="entry name" value="DCN1-like_PONY"/>
</dbReference>
<protein>
    <recommendedName>
        <fullName evidence="10">Defective in cullin neddylation protein</fullName>
    </recommendedName>
</protein>
<name>T1JNZ5_STRMM</name>
<keyword evidence="6" id="KW-0519">Myristate</keyword>
<dbReference type="EnsemblMetazoa" id="SMAR015574-RA">
    <property type="protein sequence ID" value="SMAR015574-PA"/>
    <property type="gene ID" value="SMAR015574"/>
</dbReference>
<reference evidence="14" key="1">
    <citation type="submission" date="2011-05" db="EMBL/GenBank/DDBJ databases">
        <authorList>
            <person name="Richards S.R."/>
            <person name="Qu J."/>
            <person name="Jiang H."/>
            <person name="Jhangiani S.N."/>
            <person name="Agravi P."/>
            <person name="Goodspeed R."/>
            <person name="Gross S."/>
            <person name="Mandapat C."/>
            <person name="Jackson L."/>
            <person name="Mathew T."/>
            <person name="Pu L."/>
            <person name="Thornton R."/>
            <person name="Saada N."/>
            <person name="Wilczek-Boney K.B."/>
            <person name="Lee S."/>
            <person name="Kovar C."/>
            <person name="Wu Y."/>
            <person name="Scherer S.E."/>
            <person name="Worley K.C."/>
            <person name="Muzny D.M."/>
            <person name="Gibbs R."/>
        </authorList>
    </citation>
    <scope>NUCLEOTIDE SEQUENCE</scope>
    <source>
        <strain evidence="14">Brora</strain>
    </source>
</reference>
<dbReference type="GO" id="GO:2000436">
    <property type="term" value="P:positive regulation of protein neddylation"/>
    <property type="evidence" value="ECO:0007669"/>
    <property type="project" value="UniProtKB-ARBA"/>
</dbReference>
<evidence type="ECO:0000256" key="5">
    <source>
        <dbReference type="ARBA" id="ARBA00022490"/>
    </source>
</evidence>
<keyword evidence="14" id="KW-1185">Reference proteome</keyword>
<dbReference type="PANTHER" id="PTHR12281:SF31">
    <property type="entry name" value="DCN1-LIKE PROTEIN 3"/>
    <property type="match status" value="1"/>
</dbReference>
<dbReference type="EMBL" id="JH432011">
    <property type="status" value="NOT_ANNOTATED_CDS"/>
    <property type="molecule type" value="Genomic_DNA"/>
</dbReference>
<dbReference type="Pfam" id="PF03556">
    <property type="entry name" value="Cullin_binding"/>
    <property type="match status" value="1"/>
</dbReference>
<dbReference type="GO" id="GO:0032182">
    <property type="term" value="F:ubiquitin-like protein binding"/>
    <property type="evidence" value="ECO:0007669"/>
    <property type="project" value="TreeGrafter"/>
</dbReference>
<comment type="subcellular location">
    <subcellularLocation>
        <location evidence="2">Cell membrane</location>
    </subcellularLocation>
    <subcellularLocation>
        <location evidence="3">Cytoplasm</location>
        <location evidence="3">Perinuclear region</location>
    </subcellularLocation>
    <subcellularLocation>
        <location evidence="1">Nucleus</location>
    </subcellularLocation>
</comment>
<dbReference type="GO" id="GO:0031624">
    <property type="term" value="F:ubiquitin conjugating enzyme binding"/>
    <property type="evidence" value="ECO:0007669"/>
    <property type="project" value="TreeGrafter"/>
</dbReference>
<organism evidence="13 14">
    <name type="scientific">Strigamia maritima</name>
    <name type="common">European centipede</name>
    <name type="synonym">Geophilus maritimus</name>
    <dbReference type="NCBI Taxonomy" id="126957"/>
    <lineage>
        <taxon>Eukaryota</taxon>
        <taxon>Metazoa</taxon>
        <taxon>Ecdysozoa</taxon>
        <taxon>Arthropoda</taxon>
        <taxon>Myriapoda</taxon>
        <taxon>Chilopoda</taxon>
        <taxon>Pleurostigmophora</taxon>
        <taxon>Geophilomorpha</taxon>
        <taxon>Linotaeniidae</taxon>
        <taxon>Strigamia</taxon>
    </lineage>
</organism>
<dbReference type="Gene3D" id="1.10.238.10">
    <property type="entry name" value="EF-hand"/>
    <property type="match status" value="1"/>
</dbReference>
<keyword evidence="7" id="KW-0472">Membrane</keyword>
<evidence type="ECO:0000256" key="6">
    <source>
        <dbReference type="ARBA" id="ARBA00022707"/>
    </source>
</evidence>
<feature type="domain" description="DCUN1" evidence="12">
    <location>
        <begin position="116"/>
        <end position="307"/>
    </location>
</feature>
<evidence type="ECO:0000256" key="9">
    <source>
        <dbReference type="ARBA" id="ARBA00023288"/>
    </source>
</evidence>
<dbReference type="GO" id="GO:0005886">
    <property type="term" value="C:plasma membrane"/>
    <property type="evidence" value="ECO:0007669"/>
    <property type="project" value="UniProtKB-SubCell"/>
</dbReference>
<dbReference type="PROSITE" id="PS51229">
    <property type="entry name" value="DCUN1"/>
    <property type="match status" value="1"/>
</dbReference>
<dbReference type="PANTHER" id="PTHR12281">
    <property type="entry name" value="RP42 RELATED"/>
    <property type="match status" value="1"/>
</dbReference>
<evidence type="ECO:0000256" key="1">
    <source>
        <dbReference type="ARBA" id="ARBA00004123"/>
    </source>
</evidence>
<dbReference type="FunFam" id="1.10.238.200:FF:000003">
    <property type="entry name" value="DCN1-like protein 3"/>
    <property type="match status" value="1"/>
</dbReference>
<dbReference type="PhylomeDB" id="T1JNZ5"/>
<keyword evidence="8" id="KW-0539">Nucleus</keyword>
<dbReference type="OMA" id="AWQVEAK"/>
<evidence type="ECO:0000256" key="7">
    <source>
        <dbReference type="ARBA" id="ARBA00023136"/>
    </source>
</evidence>
<evidence type="ECO:0000256" key="11">
    <source>
        <dbReference type="SAM" id="MobiDB-lite"/>
    </source>
</evidence>
<sequence>MTSCNLKNVERTKYGIYYEQKMGNCLACCKDHKENGGNVHESRFIDTDKVDLTSASSQNAHLPESRLFGGLGDNSNNGNRTSHQNSEKRMFYPRIPPILSGSGDSKRSSQSRNESVSEPKIISLFEQYKDGQEDAILSEGIERFCRDLEVKPEEYKVLLLAWKFSAETMCKFTKQEFVTGCKTLKVDSIKGIQNRFPDLVQEAQNPENFKDFYRFTFRFGLDSENGQRILPSEMAICLWKLVFSHREPVILSRWLAFLEKHQNVRGIPRDTWNMFLNFCDAVKDDLSMYDDTEAWPSLFDDFVEYENDQTNQNVQHKENRNEESD</sequence>
<dbReference type="GO" id="GO:0005634">
    <property type="term" value="C:nucleus"/>
    <property type="evidence" value="ECO:0007669"/>
    <property type="project" value="UniProtKB-SubCell"/>
</dbReference>
<dbReference type="Gene3D" id="1.10.238.200">
    <property type="entry name" value="Cullin, PONY binding domain"/>
    <property type="match status" value="1"/>
</dbReference>
<evidence type="ECO:0000256" key="10">
    <source>
        <dbReference type="RuleBase" id="RU410713"/>
    </source>
</evidence>
<dbReference type="GO" id="GO:0097602">
    <property type="term" value="F:cullin family protein binding"/>
    <property type="evidence" value="ECO:0007669"/>
    <property type="project" value="TreeGrafter"/>
</dbReference>
<dbReference type="HOGENOM" id="CLU_047042_2_0_1"/>
<dbReference type="GO" id="GO:0000151">
    <property type="term" value="C:ubiquitin ligase complex"/>
    <property type="evidence" value="ECO:0007669"/>
    <property type="project" value="TreeGrafter"/>
</dbReference>
<reference evidence="13" key="2">
    <citation type="submission" date="2015-02" db="UniProtKB">
        <authorList>
            <consortium name="EnsemblMetazoa"/>
        </authorList>
    </citation>
    <scope>IDENTIFICATION</scope>
</reference>
<accession>T1JNZ5</accession>
<feature type="region of interest" description="Disordered" evidence="11">
    <location>
        <begin position="63"/>
        <end position="116"/>
    </location>
</feature>
<dbReference type="AlphaFoldDB" id="T1JNZ5"/>
<dbReference type="Proteomes" id="UP000014500">
    <property type="component" value="Unassembled WGS sequence"/>
</dbReference>
<evidence type="ECO:0000256" key="3">
    <source>
        <dbReference type="ARBA" id="ARBA00004556"/>
    </source>
</evidence>
<comment type="function">
    <text evidence="10">Neddylation of cullins play an essential role in the regulation of SCF-type complexes activity.</text>
</comment>
<evidence type="ECO:0000313" key="13">
    <source>
        <dbReference type="EnsemblMetazoa" id="SMAR015574-PA"/>
    </source>
</evidence>
<evidence type="ECO:0000313" key="14">
    <source>
        <dbReference type="Proteomes" id="UP000014500"/>
    </source>
</evidence>
<dbReference type="GO" id="GO:0045116">
    <property type="term" value="P:protein neddylation"/>
    <property type="evidence" value="ECO:0007669"/>
    <property type="project" value="TreeGrafter"/>
</dbReference>
<feature type="compositionally biased region" description="Low complexity" evidence="11">
    <location>
        <begin position="100"/>
        <end position="112"/>
    </location>
</feature>
<keyword evidence="9" id="KW-0449">Lipoprotein</keyword>
<dbReference type="STRING" id="126957.T1JNZ5"/>
<feature type="compositionally biased region" description="Polar residues" evidence="11">
    <location>
        <begin position="73"/>
        <end position="84"/>
    </location>
</feature>
<proteinExistence type="predicted"/>
<evidence type="ECO:0000256" key="4">
    <source>
        <dbReference type="ARBA" id="ARBA00022475"/>
    </source>
</evidence>
<dbReference type="GO" id="GO:0048471">
    <property type="term" value="C:perinuclear region of cytoplasm"/>
    <property type="evidence" value="ECO:0007669"/>
    <property type="project" value="UniProtKB-SubCell"/>
</dbReference>
<keyword evidence="5" id="KW-0963">Cytoplasm</keyword>
<dbReference type="FunFam" id="1.10.238.10:FF:000126">
    <property type="entry name" value="DCN1-like protein"/>
    <property type="match status" value="1"/>
</dbReference>
<evidence type="ECO:0000259" key="12">
    <source>
        <dbReference type="PROSITE" id="PS51229"/>
    </source>
</evidence>
<evidence type="ECO:0000256" key="2">
    <source>
        <dbReference type="ARBA" id="ARBA00004236"/>
    </source>
</evidence>
<evidence type="ECO:0000256" key="8">
    <source>
        <dbReference type="ARBA" id="ARBA00023242"/>
    </source>
</evidence>
<dbReference type="InterPro" id="IPR005176">
    <property type="entry name" value="PONY_dom"/>
</dbReference>
<dbReference type="eggNOG" id="KOG3077">
    <property type="taxonomic scope" value="Eukaryota"/>
</dbReference>
<dbReference type="InterPro" id="IPR014764">
    <property type="entry name" value="DCN-prot"/>
</dbReference>